<organism evidence="9 10">
    <name type="scientific">Noviherbaspirillum pedocola</name>
    <dbReference type="NCBI Taxonomy" id="2801341"/>
    <lineage>
        <taxon>Bacteria</taxon>
        <taxon>Pseudomonadati</taxon>
        <taxon>Pseudomonadota</taxon>
        <taxon>Betaproteobacteria</taxon>
        <taxon>Burkholderiales</taxon>
        <taxon>Oxalobacteraceae</taxon>
        <taxon>Noviherbaspirillum</taxon>
    </lineage>
</organism>
<dbReference type="GO" id="GO:0003700">
    <property type="term" value="F:DNA-binding transcription factor activity"/>
    <property type="evidence" value="ECO:0007669"/>
    <property type="project" value="InterPro"/>
</dbReference>
<dbReference type="CDD" id="cd00082">
    <property type="entry name" value="HisKA"/>
    <property type="match status" value="1"/>
</dbReference>
<dbReference type="PROSITE" id="PS01124">
    <property type="entry name" value="HTH_ARAC_FAMILY_2"/>
    <property type="match status" value="1"/>
</dbReference>
<feature type="domain" description="Response regulatory" evidence="8">
    <location>
        <begin position="468"/>
        <end position="585"/>
    </location>
</feature>
<dbReference type="SMART" id="SM00448">
    <property type="entry name" value="REC"/>
    <property type="match status" value="1"/>
</dbReference>
<dbReference type="SMART" id="SM00388">
    <property type="entry name" value="HisKA"/>
    <property type="match status" value="1"/>
</dbReference>
<dbReference type="InterPro" id="IPR011006">
    <property type="entry name" value="CheY-like_superfamily"/>
</dbReference>
<comment type="catalytic activity">
    <reaction evidence="1">
        <text>ATP + protein L-histidine = ADP + protein N-phospho-L-histidine.</text>
        <dbReference type="EC" id="2.7.13.3"/>
    </reaction>
</comment>
<evidence type="ECO:0000313" key="9">
    <source>
        <dbReference type="EMBL" id="MBK4735667.1"/>
    </source>
</evidence>
<dbReference type="InterPro" id="IPR001789">
    <property type="entry name" value="Sig_transdc_resp-reg_receiver"/>
</dbReference>
<dbReference type="SUPFAM" id="SSF55874">
    <property type="entry name" value="ATPase domain of HSP90 chaperone/DNA topoisomerase II/histidine kinase"/>
    <property type="match status" value="1"/>
</dbReference>
<evidence type="ECO:0000256" key="1">
    <source>
        <dbReference type="ARBA" id="ARBA00000085"/>
    </source>
</evidence>
<keyword evidence="3 4" id="KW-0597">Phosphoprotein</keyword>
<evidence type="ECO:0000256" key="3">
    <source>
        <dbReference type="ARBA" id="ARBA00022553"/>
    </source>
</evidence>
<proteinExistence type="predicted"/>
<protein>
    <recommendedName>
        <fullName evidence="2">histidine kinase</fullName>
        <ecNumber evidence="2">2.7.13.3</ecNumber>
    </recommendedName>
</protein>
<feature type="domain" description="Histidine kinase" evidence="7">
    <location>
        <begin position="257"/>
        <end position="454"/>
    </location>
</feature>
<name>A0A934STZ6_9BURK</name>
<evidence type="ECO:0000259" key="6">
    <source>
        <dbReference type="PROSITE" id="PS01124"/>
    </source>
</evidence>
<evidence type="ECO:0000256" key="5">
    <source>
        <dbReference type="SAM" id="MobiDB-lite"/>
    </source>
</evidence>
<feature type="modified residue" description="4-aspartylphosphate" evidence="4">
    <location>
        <position position="517"/>
    </location>
</feature>
<feature type="region of interest" description="Disordered" evidence="5">
    <location>
        <begin position="222"/>
        <end position="246"/>
    </location>
</feature>
<dbReference type="AlphaFoldDB" id="A0A934STZ6"/>
<accession>A0A934STZ6</accession>
<dbReference type="InterPro" id="IPR036097">
    <property type="entry name" value="HisK_dim/P_sf"/>
</dbReference>
<dbReference type="InterPro" id="IPR018060">
    <property type="entry name" value="HTH_AraC"/>
</dbReference>
<dbReference type="SUPFAM" id="SSF47384">
    <property type="entry name" value="Homodimeric domain of signal transducing histidine kinase"/>
    <property type="match status" value="1"/>
</dbReference>
<feature type="domain" description="HTH araC/xylS-type" evidence="6">
    <location>
        <begin position="1"/>
        <end position="29"/>
    </location>
</feature>
<evidence type="ECO:0000256" key="2">
    <source>
        <dbReference type="ARBA" id="ARBA00012438"/>
    </source>
</evidence>
<evidence type="ECO:0000256" key="4">
    <source>
        <dbReference type="PROSITE-ProRule" id="PRU00169"/>
    </source>
</evidence>
<evidence type="ECO:0000259" key="8">
    <source>
        <dbReference type="PROSITE" id="PS50110"/>
    </source>
</evidence>
<comment type="caution">
    <text evidence="9">The sequence shown here is derived from an EMBL/GenBank/DDBJ whole genome shotgun (WGS) entry which is preliminary data.</text>
</comment>
<dbReference type="PANTHER" id="PTHR43547:SF2">
    <property type="entry name" value="HYBRID SIGNAL TRANSDUCTION HISTIDINE KINASE C"/>
    <property type="match status" value="1"/>
</dbReference>
<dbReference type="InterPro" id="IPR036890">
    <property type="entry name" value="HATPase_C_sf"/>
</dbReference>
<keyword evidence="10" id="KW-1185">Reference proteome</keyword>
<evidence type="ECO:0000259" key="7">
    <source>
        <dbReference type="PROSITE" id="PS50109"/>
    </source>
</evidence>
<dbReference type="Pfam" id="PF00072">
    <property type="entry name" value="Response_reg"/>
    <property type="match status" value="1"/>
</dbReference>
<dbReference type="Proteomes" id="UP000622890">
    <property type="component" value="Unassembled WGS sequence"/>
</dbReference>
<dbReference type="EC" id="2.7.13.3" evidence="2"/>
<dbReference type="Gene3D" id="3.40.50.2300">
    <property type="match status" value="1"/>
</dbReference>
<reference evidence="9" key="1">
    <citation type="submission" date="2021-01" db="EMBL/GenBank/DDBJ databases">
        <title>Genome sequence of strain Noviherbaspirillum sp. DKR-6.</title>
        <authorList>
            <person name="Chaudhary D.K."/>
        </authorList>
    </citation>
    <scope>NUCLEOTIDE SEQUENCE</scope>
    <source>
        <strain evidence="9">DKR-6</strain>
    </source>
</reference>
<dbReference type="Gene3D" id="3.30.565.10">
    <property type="entry name" value="Histidine kinase-like ATPase, C-terminal domain"/>
    <property type="match status" value="1"/>
</dbReference>
<dbReference type="InterPro" id="IPR003661">
    <property type="entry name" value="HisK_dim/P_dom"/>
</dbReference>
<dbReference type="Pfam" id="PF00512">
    <property type="entry name" value="HisKA"/>
    <property type="match status" value="1"/>
</dbReference>
<dbReference type="SUPFAM" id="SSF52172">
    <property type="entry name" value="CheY-like"/>
    <property type="match status" value="1"/>
</dbReference>
<dbReference type="EMBL" id="JAEPBG010000005">
    <property type="protein sequence ID" value="MBK4735667.1"/>
    <property type="molecule type" value="Genomic_DNA"/>
</dbReference>
<dbReference type="PROSITE" id="PS50109">
    <property type="entry name" value="HIS_KIN"/>
    <property type="match status" value="1"/>
</dbReference>
<gene>
    <name evidence="9" type="ORF">JJB74_13675</name>
</gene>
<dbReference type="PANTHER" id="PTHR43547">
    <property type="entry name" value="TWO-COMPONENT HISTIDINE KINASE"/>
    <property type="match status" value="1"/>
</dbReference>
<dbReference type="GO" id="GO:0000155">
    <property type="term" value="F:phosphorelay sensor kinase activity"/>
    <property type="evidence" value="ECO:0007669"/>
    <property type="project" value="InterPro"/>
</dbReference>
<evidence type="ECO:0000313" key="10">
    <source>
        <dbReference type="Proteomes" id="UP000622890"/>
    </source>
</evidence>
<sequence>MHSGFQPTPEFEREIESRLGLVPNLFRSAPAAPEVRRRLWIETVTEFLDNPLPASFKQRLFVYLSRLSIPRYCLVRHAGYLIGHGRVAGDPAAPPQSRDDLMALLRYPLPEEGALEVAIRSLQAAPGAQQALPAMNTPLEQAIFVACGALLRNTQQSGVLRDLLYHVLGRQWSEQTFLLVGHAAKTHFWVSLHPEIAIEADMRATLDLDPELAQLLLEPQPAMQAAPPQPASPQQPQADSASTDAPAPTINADLMRMFNHELRTPIAAISAVSDMLQMVASADERLRNACQVLQRQIGAMTRIMDGVLDLSELVSGALPLEATPTAVDAALRAAMAELAARIEDRKLGIDIDASAEAAMAWADPARLRQLFECLLGHILTRCKTGSLLRVTVSAQGDKLKLRMLLEPPAGMRLSQATTGLALARTIAEKGGGSLEPFAEGDGQTGYMLCLPQPKTPAAVEDSSRDKLRVLCIEDNRDFAQLFQHMLQILGCELEISADAETGLQMARTLSPQLIFCDIGLPGDMDGYDFARSLRADARLAHVPLVAVSAYCSPADVKLAHEAGFDRVCGKPVKFADISAALNAFAAGTLRTG</sequence>
<dbReference type="RefSeq" id="WP_200592444.1">
    <property type="nucleotide sequence ID" value="NZ_JAEPBG010000005.1"/>
</dbReference>
<dbReference type="GO" id="GO:0043565">
    <property type="term" value="F:sequence-specific DNA binding"/>
    <property type="evidence" value="ECO:0007669"/>
    <property type="project" value="InterPro"/>
</dbReference>
<dbReference type="InterPro" id="IPR005467">
    <property type="entry name" value="His_kinase_dom"/>
</dbReference>
<dbReference type="PROSITE" id="PS50110">
    <property type="entry name" value="RESPONSE_REGULATORY"/>
    <property type="match status" value="1"/>
</dbReference>
<dbReference type="Gene3D" id="1.10.287.130">
    <property type="match status" value="1"/>
</dbReference>